<sequence>MKHFLWFVLGVIGGFVAAHYVNKDPRGRDVLAELDARISEFTDRIADAYHAQEAAFAGPETPVAAPAGEDASDRPSSAL</sequence>
<accession>A0ABZ0SG63</accession>
<evidence type="ECO:0000256" key="1">
    <source>
        <dbReference type="SAM" id="MobiDB-lite"/>
    </source>
</evidence>
<dbReference type="EMBL" id="CP139368">
    <property type="protein sequence ID" value="WPR88031.1"/>
    <property type="molecule type" value="Genomic_DNA"/>
</dbReference>
<keyword evidence="3" id="KW-1185">Reference proteome</keyword>
<reference evidence="2 3" key="1">
    <citation type="submission" date="2023-11" db="EMBL/GenBank/DDBJ databases">
        <title>Genome sequence of Microbacterium rhizosphaerae KACC 19337.</title>
        <authorList>
            <person name="Choi H."/>
            <person name="Kim S."/>
            <person name="Kim Y."/>
            <person name="Kwon S.-W."/>
            <person name="Heo J."/>
        </authorList>
    </citation>
    <scope>NUCLEOTIDE SEQUENCE [LARGE SCALE GENOMIC DNA]</scope>
    <source>
        <strain evidence="2 3">KACC 19337</strain>
    </source>
</reference>
<feature type="region of interest" description="Disordered" evidence="1">
    <location>
        <begin position="59"/>
        <end position="79"/>
    </location>
</feature>
<proteinExistence type="predicted"/>
<dbReference type="RefSeq" id="WP_320940753.1">
    <property type="nucleotide sequence ID" value="NZ_BAABEU010000010.1"/>
</dbReference>
<evidence type="ECO:0000313" key="3">
    <source>
        <dbReference type="Proteomes" id="UP001323798"/>
    </source>
</evidence>
<evidence type="ECO:0000313" key="2">
    <source>
        <dbReference type="EMBL" id="WPR88031.1"/>
    </source>
</evidence>
<name>A0ABZ0SG63_9MICO</name>
<organism evidence="2 3">
    <name type="scientific">Microbacterium rhizosphaerae</name>
    <dbReference type="NCBI Taxonomy" id="1678237"/>
    <lineage>
        <taxon>Bacteria</taxon>
        <taxon>Bacillati</taxon>
        <taxon>Actinomycetota</taxon>
        <taxon>Actinomycetes</taxon>
        <taxon>Micrococcales</taxon>
        <taxon>Microbacteriaceae</taxon>
        <taxon>Microbacterium</taxon>
    </lineage>
</organism>
<gene>
    <name evidence="2" type="ORF">SM116_09545</name>
</gene>
<protein>
    <submittedName>
        <fullName evidence="2">ATPase</fullName>
    </submittedName>
</protein>
<dbReference type="Proteomes" id="UP001323798">
    <property type="component" value="Chromosome"/>
</dbReference>